<evidence type="ECO:0000259" key="4">
    <source>
        <dbReference type="Pfam" id="PF01872"/>
    </source>
</evidence>
<dbReference type="PANTHER" id="PTHR38011">
    <property type="entry name" value="DIHYDROFOLATE REDUCTASE FAMILY PROTEIN (AFU_ORTHOLOGUE AFUA_8G06820)"/>
    <property type="match status" value="1"/>
</dbReference>
<reference evidence="5 6" key="1">
    <citation type="submission" date="2023-07" db="EMBL/GenBank/DDBJ databases">
        <title>Sequencing the genomes of 1000 actinobacteria strains.</title>
        <authorList>
            <person name="Klenk H.-P."/>
        </authorList>
    </citation>
    <scope>NUCLEOTIDE SEQUENCE [LARGE SCALE GENOMIC DNA]</scope>
    <source>
        <strain evidence="5 6">DSM 44711</strain>
    </source>
</reference>
<dbReference type="GO" id="GO:0009231">
    <property type="term" value="P:riboflavin biosynthetic process"/>
    <property type="evidence" value="ECO:0007669"/>
    <property type="project" value="InterPro"/>
</dbReference>
<dbReference type="EMBL" id="JAVDYC010000001">
    <property type="protein sequence ID" value="MDR7322954.1"/>
    <property type="molecule type" value="Genomic_DNA"/>
</dbReference>
<dbReference type="InterPro" id="IPR050765">
    <property type="entry name" value="Riboflavin_Biosynth_HTPR"/>
</dbReference>
<evidence type="ECO:0000256" key="1">
    <source>
        <dbReference type="ARBA" id="ARBA00005104"/>
    </source>
</evidence>
<feature type="domain" description="Bacterial bifunctional deaminase-reductase C-terminal" evidence="4">
    <location>
        <begin position="4"/>
        <end position="214"/>
    </location>
</feature>
<evidence type="ECO:0000256" key="3">
    <source>
        <dbReference type="ARBA" id="ARBA00023002"/>
    </source>
</evidence>
<dbReference type="SUPFAM" id="SSF53597">
    <property type="entry name" value="Dihydrofolate reductase-like"/>
    <property type="match status" value="1"/>
</dbReference>
<keyword evidence="3 5" id="KW-0560">Oxidoreductase</keyword>
<organism evidence="5 6">
    <name type="scientific">Catenuloplanes niger</name>
    <dbReference type="NCBI Taxonomy" id="587534"/>
    <lineage>
        <taxon>Bacteria</taxon>
        <taxon>Bacillati</taxon>
        <taxon>Actinomycetota</taxon>
        <taxon>Actinomycetes</taxon>
        <taxon>Micromonosporales</taxon>
        <taxon>Micromonosporaceae</taxon>
        <taxon>Catenuloplanes</taxon>
    </lineage>
</organism>
<dbReference type="PANTHER" id="PTHR38011:SF7">
    <property type="entry name" value="2,5-DIAMINO-6-RIBOSYLAMINO-4(3H)-PYRIMIDINONE 5'-PHOSPHATE REDUCTASE"/>
    <property type="match status" value="1"/>
</dbReference>
<dbReference type="Gene3D" id="3.40.430.10">
    <property type="entry name" value="Dihydrofolate Reductase, subunit A"/>
    <property type="match status" value="1"/>
</dbReference>
<dbReference type="Pfam" id="PF01872">
    <property type="entry name" value="RibD_C"/>
    <property type="match status" value="1"/>
</dbReference>
<keyword evidence="2" id="KW-0521">NADP</keyword>
<evidence type="ECO:0000313" key="5">
    <source>
        <dbReference type="EMBL" id="MDR7322954.1"/>
    </source>
</evidence>
<protein>
    <submittedName>
        <fullName evidence="5">5-amino-6-(5-phosphoribosylamino)uracil reductase</fullName>
        <ecNumber evidence="5">1.1.1.193</ecNumber>
    </submittedName>
</protein>
<gene>
    <name evidence="5" type="ORF">J2S44_003204</name>
</gene>
<dbReference type="EC" id="1.1.1.193" evidence="5"/>
<accession>A0AAE3ZN09</accession>
<dbReference type="GO" id="GO:0008703">
    <property type="term" value="F:5-amino-6-(5-phosphoribosylamino)uracil reductase activity"/>
    <property type="evidence" value="ECO:0007669"/>
    <property type="project" value="UniProtKB-EC"/>
</dbReference>
<comment type="caution">
    <text evidence="5">The sequence shown here is derived from an EMBL/GenBank/DDBJ whole genome shotgun (WGS) entry which is preliminary data.</text>
</comment>
<comment type="pathway">
    <text evidence="1">Cofactor biosynthesis; riboflavin biosynthesis.</text>
</comment>
<dbReference type="AlphaFoldDB" id="A0AAE3ZN09"/>
<name>A0AAE3ZN09_9ACTN</name>
<keyword evidence="6" id="KW-1185">Reference proteome</keyword>
<dbReference type="Proteomes" id="UP001183629">
    <property type="component" value="Unassembled WGS sequence"/>
</dbReference>
<proteinExistence type="predicted"/>
<sequence length="226" mass="23921">MSRPYVLLSVATSIDSRIDDASTDRLLLSNAEDFDRVDQVRAESDAILIGAGTMRADNPRLLVNSEARRAARVAAGKPAFPLKVTITASGDIDPGLKFWHHGGDKIAYTTDAGAEKLRERLDGLAEVVSLGETIDLGRLLDDLGARGIERLMVEGGSSVHTAFLSAGLADELHLAVAPLIVGDAAAPPFLRPAAYPGGSTRRMQLAEVRAVGDVALLRYLPKEGAA</sequence>
<dbReference type="InterPro" id="IPR002734">
    <property type="entry name" value="RibDG_C"/>
</dbReference>
<evidence type="ECO:0000256" key="2">
    <source>
        <dbReference type="ARBA" id="ARBA00022857"/>
    </source>
</evidence>
<dbReference type="InterPro" id="IPR024072">
    <property type="entry name" value="DHFR-like_dom_sf"/>
</dbReference>
<dbReference type="RefSeq" id="WP_310414098.1">
    <property type="nucleotide sequence ID" value="NZ_JAVDYC010000001.1"/>
</dbReference>
<evidence type="ECO:0000313" key="6">
    <source>
        <dbReference type="Proteomes" id="UP001183629"/>
    </source>
</evidence>